<dbReference type="GO" id="GO:0009313">
    <property type="term" value="P:oligosaccharide catabolic process"/>
    <property type="evidence" value="ECO:0007669"/>
    <property type="project" value="TreeGrafter"/>
</dbReference>
<dbReference type="Gene3D" id="2.60.40.2220">
    <property type="match status" value="1"/>
</dbReference>
<evidence type="ECO:0000256" key="4">
    <source>
        <dbReference type="ARBA" id="ARBA00023295"/>
    </source>
</evidence>
<gene>
    <name evidence="6" type="ORF">IAD23_05195</name>
</gene>
<dbReference type="AlphaFoldDB" id="A0A9D1MUP6"/>
<reference evidence="6" key="1">
    <citation type="submission" date="2020-10" db="EMBL/GenBank/DDBJ databases">
        <authorList>
            <person name="Gilroy R."/>
        </authorList>
    </citation>
    <scope>NUCLEOTIDE SEQUENCE</scope>
    <source>
        <strain evidence="6">CHK176-6737</strain>
    </source>
</reference>
<dbReference type="SUPFAM" id="SSF88713">
    <property type="entry name" value="Glycoside hydrolase/deacetylase"/>
    <property type="match status" value="1"/>
</dbReference>
<evidence type="ECO:0000256" key="1">
    <source>
        <dbReference type="ARBA" id="ARBA00009792"/>
    </source>
</evidence>
<dbReference type="Pfam" id="PF17677">
    <property type="entry name" value="Glyco_hydro38C2"/>
    <property type="match status" value="1"/>
</dbReference>
<keyword evidence="4" id="KW-0326">Glycosidase</keyword>
<protein>
    <submittedName>
        <fullName evidence="6">Alpha-mannosidase</fullName>
    </submittedName>
</protein>
<dbReference type="InterPro" id="IPR011330">
    <property type="entry name" value="Glyco_hydro/deAcase_b/a-brl"/>
</dbReference>
<evidence type="ECO:0000259" key="5">
    <source>
        <dbReference type="SMART" id="SM00872"/>
    </source>
</evidence>
<comment type="similarity">
    <text evidence="1">Belongs to the glycosyl hydrolase 38 family.</text>
</comment>
<comment type="caution">
    <text evidence="6">The sequence shown here is derived from an EMBL/GenBank/DDBJ whole genome shotgun (WGS) entry which is preliminary data.</text>
</comment>
<proteinExistence type="inferred from homology"/>
<dbReference type="InterPro" id="IPR011682">
    <property type="entry name" value="Glyco_hydro_38_C"/>
</dbReference>
<dbReference type="InterPro" id="IPR013780">
    <property type="entry name" value="Glyco_hydro_b"/>
</dbReference>
<dbReference type="PANTHER" id="PTHR46017:SF1">
    <property type="entry name" value="ALPHA-MANNOSIDASE 2C1"/>
    <property type="match status" value="1"/>
</dbReference>
<organism evidence="6 7">
    <name type="scientific">Candidatus Scybalenecus merdavium</name>
    <dbReference type="NCBI Taxonomy" id="2840939"/>
    <lineage>
        <taxon>Bacteria</taxon>
        <taxon>Bacillati</taxon>
        <taxon>Bacillota</taxon>
        <taxon>Clostridia</taxon>
        <taxon>Eubacteriales</taxon>
        <taxon>Oscillospiraceae</taxon>
        <taxon>Oscillospiraceae incertae sedis</taxon>
        <taxon>Candidatus Scybalenecus</taxon>
    </lineage>
</organism>
<dbReference type="InterPro" id="IPR015341">
    <property type="entry name" value="Glyco_hydro_38_cen"/>
</dbReference>
<dbReference type="EMBL" id="DVNM01000028">
    <property type="protein sequence ID" value="HIU69337.1"/>
    <property type="molecule type" value="Genomic_DNA"/>
</dbReference>
<dbReference type="Proteomes" id="UP000824125">
    <property type="component" value="Unassembled WGS sequence"/>
</dbReference>
<dbReference type="GO" id="GO:0004559">
    <property type="term" value="F:alpha-mannosidase activity"/>
    <property type="evidence" value="ECO:0007669"/>
    <property type="project" value="InterPro"/>
</dbReference>
<dbReference type="Pfam" id="PF01074">
    <property type="entry name" value="Glyco_hydro_38N"/>
    <property type="match status" value="1"/>
</dbReference>
<dbReference type="GO" id="GO:0046872">
    <property type="term" value="F:metal ion binding"/>
    <property type="evidence" value="ECO:0007669"/>
    <property type="project" value="UniProtKB-KW"/>
</dbReference>
<dbReference type="SUPFAM" id="SSF74650">
    <property type="entry name" value="Galactose mutarotase-like"/>
    <property type="match status" value="1"/>
</dbReference>
<dbReference type="PANTHER" id="PTHR46017">
    <property type="entry name" value="ALPHA-MANNOSIDASE 2C1"/>
    <property type="match status" value="1"/>
</dbReference>
<dbReference type="GO" id="GO:0030246">
    <property type="term" value="F:carbohydrate binding"/>
    <property type="evidence" value="ECO:0007669"/>
    <property type="project" value="InterPro"/>
</dbReference>
<name>A0A9D1MUP6_9FIRM</name>
<dbReference type="CDD" id="cd10789">
    <property type="entry name" value="GH38N_AMII_ER_cytosolic"/>
    <property type="match status" value="1"/>
</dbReference>
<evidence type="ECO:0000256" key="3">
    <source>
        <dbReference type="ARBA" id="ARBA00022801"/>
    </source>
</evidence>
<dbReference type="SUPFAM" id="SSF88688">
    <property type="entry name" value="Families 57/38 glycoside transferase middle domain"/>
    <property type="match status" value="1"/>
</dbReference>
<dbReference type="InterPro" id="IPR027291">
    <property type="entry name" value="Glyco_hydro_38_N_sf"/>
</dbReference>
<reference evidence="6" key="2">
    <citation type="journal article" date="2021" name="PeerJ">
        <title>Extensive microbial diversity within the chicken gut microbiome revealed by metagenomics and culture.</title>
        <authorList>
            <person name="Gilroy R."/>
            <person name="Ravi A."/>
            <person name="Getino M."/>
            <person name="Pursley I."/>
            <person name="Horton D.L."/>
            <person name="Alikhan N.F."/>
            <person name="Baker D."/>
            <person name="Gharbi K."/>
            <person name="Hall N."/>
            <person name="Watson M."/>
            <person name="Adriaenssens E.M."/>
            <person name="Foster-Nyarko E."/>
            <person name="Jarju S."/>
            <person name="Secka A."/>
            <person name="Antonio M."/>
            <person name="Oren A."/>
            <person name="Chaudhuri R.R."/>
            <person name="La Ragione R."/>
            <person name="Hildebrand F."/>
            <person name="Pallen M.J."/>
        </authorList>
    </citation>
    <scope>NUCLEOTIDE SEQUENCE</scope>
    <source>
        <strain evidence="6">CHK176-6737</strain>
    </source>
</reference>
<feature type="domain" description="Glycoside hydrolase family 38 central" evidence="5">
    <location>
        <begin position="281"/>
        <end position="359"/>
    </location>
</feature>
<evidence type="ECO:0000256" key="2">
    <source>
        <dbReference type="ARBA" id="ARBA00022723"/>
    </source>
</evidence>
<dbReference type="Pfam" id="PF09261">
    <property type="entry name" value="Alpha-mann_mid"/>
    <property type="match status" value="1"/>
</dbReference>
<evidence type="ECO:0000313" key="6">
    <source>
        <dbReference type="EMBL" id="HIU69337.1"/>
    </source>
</evidence>
<dbReference type="Gene3D" id="2.60.40.1180">
    <property type="entry name" value="Golgi alpha-mannosidase II"/>
    <property type="match status" value="1"/>
</dbReference>
<dbReference type="InterPro" id="IPR000602">
    <property type="entry name" value="Glyco_hydro_38_N"/>
</dbReference>
<evidence type="ECO:0000313" key="7">
    <source>
        <dbReference type="Proteomes" id="UP000824125"/>
    </source>
</evidence>
<dbReference type="InterPro" id="IPR041147">
    <property type="entry name" value="GH38_C"/>
</dbReference>
<keyword evidence="3" id="KW-0378">Hydrolase</keyword>
<keyword evidence="2" id="KW-0479">Metal-binding</keyword>
<dbReference type="InterPro" id="IPR028995">
    <property type="entry name" value="Glyco_hydro_57/38_cen_sf"/>
</dbReference>
<dbReference type="SMART" id="SM00872">
    <property type="entry name" value="Alpha-mann_mid"/>
    <property type="match status" value="1"/>
</dbReference>
<dbReference type="GO" id="GO:0006013">
    <property type="term" value="P:mannose metabolic process"/>
    <property type="evidence" value="ECO:0007669"/>
    <property type="project" value="InterPro"/>
</dbReference>
<sequence length="1087" mass="121385">MQDTRLYAMATAHLDTVWRWSLKKTIEDYLLDTVAKNLNLLENYPEYTFNFEGAFRYALIEEYYPDLFKKIQGYVKEGRWHPTGAEYENGDVNIPSPEALIRNILYGNRYFEEKFGAKSRDIFLPDCFGFGKALPSVMAHTGLRGFTTQKLSWGCSVPLPFDLGIWKGTDASCVYTTLDAKSYRSKFENIQTDEQVYDKIAANYNQSGIPFALYLYGTGDVGGAPDEKSVWTVCDEVKNASHHPIQVISATPDRFYNDIDALPEQEKAKLPVYDGELLMTSHGAGSYTSRTMSKRLNRQCETAADVTEASLVLAQQLCGHTYPQKTMEKAWKKVIQHQFHDDITGTSNMDVYNAAHSDYFTALNLMHTELCASAKAVGEALDTSFCPEAALIVFNPTQYTRFDSIEATVRLKHNAKYVKITNSRGEEQLSQVVFKSGKTFRVVFSAELAPLSYTVFSAEPSDTPCRLKSDLKMDAHRLENENYLVRFNKNGDIGSIFDKRLQKELLQKPIKLALMHDTGSLAYPAWEMRKEDIDRAPYAYANTPTFEILEKGPSRIALRVTRGADLSTKITQVISLSSRSPVLRVENEVDWQSRRSMLKAEFRFTAENKTATYDLGLGTIQRRTNTDTLYEVPAQKWADLTDSSGAFGVSVFSDSKYGWDKPDSSTLRLTCIHTPAGAFIKEARQDLQDIGRNLFGFGIYAHAHGFESQTQMYAELFSKKPIAFQTSSQTKGCGRDCFSLLTISDNDVLLRAVKRSEDGKGIVIRLNEGVDRTHKRVKLQLACPVKAAYETNAAEEDAQEMQVSGNALCFDIAPYDLKTFYIVPGKPEKAARKEKAVCLKLPYNADGVTSNAQRKRAILAASGCTLPYELFPKEICCGGIPFTLADRDSLRTALIPTGQVLDLPAEATAVYLLAAGVAGDRTLTFKTGNVEKTCTIHDAFAPIGQWDMEGLQQKAKVKDVVVGLEFTHTHHPLDDHFDGQARFYVYRLETHGAATLTLPENGRTVILAATAVKENSRLLPGSFYADRPDEDYQPPEIAPGEKLIGALDAVTIRAGKIQDQTNGGKGQGFKRNNPITNIIRSYTKSEW</sequence>
<accession>A0A9D1MUP6</accession>
<dbReference type="Gene3D" id="2.70.98.30">
    <property type="entry name" value="Golgi alpha-mannosidase II, domain 4"/>
    <property type="match status" value="1"/>
</dbReference>
<dbReference type="InterPro" id="IPR037094">
    <property type="entry name" value="Glyco_hydro_38_cen_sf"/>
</dbReference>
<dbReference type="Gene3D" id="1.20.1270.50">
    <property type="entry name" value="Glycoside hydrolase family 38, central domain"/>
    <property type="match status" value="1"/>
</dbReference>
<dbReference type="Gene3D" id="3.20.110.10">
    <property type="entry name" value="Glycoside hydrolase 38, N terminal domain"/>
    <property type="match status" value="1"/>
</dbReference>
<dbReference type="InterPro" id="IPR011013">
    <property type="entry name" value="Gal_mutarotase_sf_dom"/>
</dbReference>
<dbReference type="Pfam" id="PF07748">
    <property type="entry name" value="Glyco_hydro_38C"/>
    <property type="match status" value="1"/>
</dbReference>